<sequence>MPDDFRFIPPFTKGARHMTQPLTGTTPAAGGYLNVDNRLQGGHRTGLIAVLFRDARGAATNISPHLPNGSVNWSPLAQDGQLRDDLFAQKLENGFWVPNPNPNEGWYLAGAFGEGNGPSQRPSIDTDDQMIEQSNWPFESDMTKQDEPFSFQALQNLQPAIQRLINNLPLSDALGNSLVELPGEQNAGWSQIVDAEKIGRQFLLYGIRKKNGQYLYEVDAYDYATLNNKDERRLGKRGTAASLTFKPEPSGFFMAMVDGEYRPIIKHTFVGGPAWEAQAEDGS</sequence>
<protein>
    <recommendedName>
        <fullName evidence="3">Major tail protein</fullName>
    </recommendedName>
</protein>
<keyword evidence="2" id="KW-1185">Reference proteome</keyword>
<gene>
    <name evidence="1" type="primary">13</name>
    <name evidence="1" type="ORF">BABSIELLA_13</name>
</gene>
<dbReference type="EMBL" id="JN699001">
    <property type="protein sequence ID" value="AER48390.1"/>
    <property type="molecule type" value="Genomic_DNA"/>
</dbReference>
<evidence type="ECO:0000313" key="1">
    <source>
        <dbReference type="EMBL" id="AER48390.1"/>
    </source>
</evidence>
<dbReference type="Proteomes" id="UP000005654">
    <property type="component" value="Segment"/>
</dbReference>
<evidence type="ECO:0000313" key="2">
    <source>
        <dbReference type="Proteomes" id="UP000005654"/>
    </source>
</evidence>
<dbReference type="OrthoDB" id="7487at10239"/>
<name>G8I6P6_9CAUD</name>
<organism evidence="1 2">
    <name type="scientific">Mycobacterium phage Babsiella</name>
    <dbReference type="NCBI Taxonomy" id="2902842"/>
    <lineage>
        <taxon>Viruses</taxon>
        <taxon>Duplodnaviria</taxon>
        <taxon>Heunggongvirae</taxon>
        <taxon>Uroviricota</taxon>
        <taxon>Caudoviricetes</taxon>
        <taxon>Chebruvirinae</taxon>
        <taxon>Brujitavirus</taxon>
        <taxon>Brujitavirus babsiella</taxon>
    </lineage>
</organism>
<dbReference type="GeneID" id="18560758"/>
<dbReference type="RefSeq" id="YP_009013030.1">
    <property type="nucleotide sequence ID" value="NC_023697.1"/>
</dbReference>
<evidence type="ECO:0008006" key="3">
    <source>
        <dbReference type="Google" id="ProtNLM"/>
    </source>
</evidence>
<proteinExistence type="predicted"/>
<accession>G8I6P6</accession>
<reference evidence="1 2" key="1">
    <citation type="journal article" date="2012" name="J. Virol.">
        <title>Complete Genome Sequences of 138 Mycobacteriophages.</title>
        <authorList>
            <consortium name="the Science Education Alliance Phage Hunters Advancing Genomics and Evolutionary Science Program"/>
            <consortium name="the KwaZulu-Natal Research Institute for Tuberculosis and HIV Mycobacterial Genetics Course Students"/>
            <consortium name="the Phage Hunters Integrating Research and Education Program"/>
            <person name="Hatfull G.F."/>
        </authorList>
    </citation>
    <scope>NUCLEOTIDE SEQUENCE [LARGE SCALE GENOMIC DNA]</scope>
</reference>
<dbReference type="KEGG" id="vg:18560758"/>